<reference evidence="2 3" key="1">
    <citation type="submission" date="2019-04" db="EMBL/GenBank/DDBJ databases">
        <title>Taxonomy of novel Haliea sp. from mangrove soil of West Coast of India.</title>
        <authorList>
            <person name="Verma A."/>
            <person name="Kumar P."/>
            <person name="Krishnamurthi S."/>
        </authorList>
    </citation>
    <scope>NUCLEOTIDE SEQUENCE [LARGE SCALE GENOMIC DNA]</scope>
    <source>
        <strain evidence="2 3">SAOS-164</strain>
    </source>
</reference>
<dbReference type="OrthoDB" id="7510573at2"/>
<feature type="chain" id="PRO_5021480467" evidence="1">
    <location>
        <begin position="38"/>
        <end position="116"/>
    </location>
</feature>
<dbReference type="EMBL" id="SRLE01000007">
    <property type="protein sequence ID" value="TGD73479.1"/>
    <property type="molecule type" value="Genomic_DNA"/>
</dbReference>
<keyword evidence="1" id="KW-0732">Signal</keyword>
<dbReference type="InterPro" id="IPR051675">
    <property type="entry name" value="Endo/Exo/Phosphatase_dom_1"/>
</dbReference>
<dbReference type="GO" id="GO:0015628">
    <property type="term" value="P:protein secretion by the type II secretion system"/>
    <property type="evidence" value="ECO:0007669"/>
    <property type="project" value="TreeGrafter"/>
</dbReference>
<dbReference type="InterPro" id="IPR010994">
    <property type="entry name" value="RuvA_2-like"/>
</dbReference>
<dbReference type="AlphaFoldDB" id="A0A4Z0M1S1"/>
<proteinExistence type="predicted"/>
<dbReference type="InterPro" id="IPR004509">
    <property type="entry name" value="Competence_ComEA_HhH"/>
</dbReference>
<dbReference type="Pfam" id="PF12836">
    <property type="entry name" value="HHH_3"/>
    <property type="match status" value="1"/>
</dbReference>
<dbReference type="RefSeq" id="WP_135443678.1">
    <property type="nucleotide sequence ID" value="NZ_SRLE01000007.1"/>
</dbReference>
<evidence type="ECO:0000256" key="1">
    <source>
        <dbReference type="SAM" id="SignalP"/>
    </source>
</evidence>
<dbReference type="PANTHER" id="PTHR21180">
    <property type="entry name" value="ENDONUCLEASE/EXONUCLEASE/PHOSPHATASE FAMILY DOMAIN-CONTAINING PROTEIN 1"/>
    <property type="match status" value="1"/>
</dbReference>
<dbReference type="GO" id="GO:0003677">
    <property type="term" value="F:DNA binding"/>
    <property type="evidence" value="ECO:0007669"/>
    <property type="project" value="UniProtKB-KW"/>
</dbReference>
<dbReference type="PANTHER" id="PTHR21180:SF32">
    <property type="entry name" value="ENDONUCLEASE_EXONUCLEASE_PHOSPHATASE FAMILY DOMAIN-CONTAINING PROTEIN 1"/>
    <property type="match status" value="1"/>
</dbReference>
<accession>A0A4Z0M1S1</accession>
<dbReference type="NCBIfam" id="TIGR00426">
    <property type="entry name" value="competence protein ComEA helix-hairpin-helix repeat region"/>
    <property type="match status" value="1"/>
</dbReference>
<comment type="caution">
    <text evidence="2">The sequence shown here is derived from an EMBL/GenBank/DDBJ whole genome shotgun (WGS) entry which is preliminary data.</text>
</comment>
<sequence>MPISQNHRRAAACTHAVFALALCALLTLAGGGSPLHAANKVAEAPAATATASTVNINTADARTLAVALNGIGLSRAEDIVRYREQFGPFTTVDQLTEVKGVGTATVEKNRARITLD</sequence>
<dbReference type="Gene3D" id="1.10.150.320">
    <property type="entry name" value="Photosystem II 12 kDa extrinsic protein"/>
    <property type="match status" value="1"/>
</dbReference>
<feature type="signal peptide" evidence="1">
    <location>
        <begin position="1"/>
        <end position="37"/>
    </location>
</feature>
<protein>
    <submittedName>
        <fullName evidence="2">ComEA family DNA-binding protein</fullName>
    </submittedName>
</protein>
<evidence type="ECO:0000313" key="2">
    <source>
        <dbReference type="EMBL" id="TGD73479.1"/>
    </source>
</evidence>
<gene>
    <name evidence="2" type="ORF">E4634_10640</name>
</gene>
<name>A0A4Z0M1S1_9GAMM</name>
<evidence type="ECO:0000313" key="3">
    <source>
        <dbReference type="Proteomes" id="UP000298050"/>
    </source>
</evidence>
<keyword evidence="3" id="KW-1185">Reference proteome</keyword>
<dbReference type="Proteomes" id="UP000298050">
    <property type="component" value="Unassembled WGS sequence"/>
</dbReference>
<dbReference type="GO" id="GO:0015627">
    <property type="term" value="C:type II protein secretion system complex"/>
    <property type="evidence" value="ECO:0007669"/>
    <property type="project" value="TreeGrafter"/>
</dbReference>
<dbReference type="SUPFAM" id="SSF47781">
    <property type="entry name" value="RuvA domain 2-like"/>
    <property type="match status" value="1"/>
</dbReference>
<organism evidence="2 3">
    <name type="scientific">Mangrovimicrobium sediminis</name>
    <dbReference type="NCBI Taxonomy" id="2562682"/>
    <lineage>
        <taxon>Bacteria</taxon>
        <taxon>Pseudomonadati</taxon>
        <taxon>Pseudomonadota</taxon>
        <taxon>Gammaproteobacteria</taxon>
        <taxon>Cellvibrionales</taxon>
        <taxon>Halieaceae</taxon>
        <taxon>Mangrovimicrobium</taxon>
    </lineage>
</organism>
<keyword evidence="2" id="KW-0238">DNA-binding</keyword>